<accession>A0A4R7VNC6</accession>
<proteinExistence type="predicted"/>
<dbReference type="EMBL" id="SOCP01000006">
    <property type="protein sequence ID" value="TDV50828.1"/>
    <property type="molecule type" value="Genomic_DNA"/>
</dbReference>
<evidence type="ECO:0000313" key="3">
    <source>
        <dbReference type="Proteomes" id="UP000294927"/>
    </source>
</evidence>
<dbReference type="Pfam" id="PF05258">
    <property type="entry name" value="DciA"/>
    <property type="match status" value="1"/>
</dbReference>
<reference evidence="2 3" key="1">
    <citation type="submission" date="2019-03" db="EMBL/GenBank/DDBJ databases">
        <title>Genomic Encyclopedia of Archaeal and Bacterial Type Strains, Phase II (KMG-II): from individual species to whole genera.</title>
        <authorList>
            <person name="Goeker M."/>
        </authorList>
    </citation>
    <scope>NUCLEOTIDE SEQUENCE [LARGE SCALE GENOMIC DNA]</scope>
    <source>
        <strain evidence="2 3">DSM 45499</strain>
    </source>
</reference>
<evidence type="ECO:0000256" key="1">
    <source>
        <dbReference type="SAM" id="MobiDB-lite"/>
    </source>
</evidence>
<dbReference type="Proteomes" id="UP000294927">
    <property type="component" value="Unassembled WGS sequence"/>
</dbReference>
<gene>
    <name evidence="2" type="ORF">CLV71_106170</name>
</gene>
<dbReference type="AlphaFoldDB" id="A0A4R7VNC6"/>
<protein>
    <submittedName>
        <fullName evidence="2">Putative nucleic acid-binding Zn ribbon protein</fullName>
    </submittedName>
</protein>
<dbReference type="PANTHER" id="PTHR36456:SF1">
    <property type="entry name" value="UPF0232 PROTEIN SCO3875"/>
    <property type="match status" value="1"/>
</dbReference>
<feature type="compositionally biased region" description="Polar residues" evidence="1">
    <location>
        <begin position="33"/>
        <end position="49"/>
    </location>
</feature>
<keyword evidence="3" id="KW-1185">Reference proteome</keyword>
<name>A0A4R7VNC6_9PSEU</name>
<feature type="compositionally biased region" description="Polar residues" evidence="1">
    <location>
        <begin position="8"/>
        <end position="18"/>
    </location>
</feature>
<dbReference type="InterPro" id="IPR007922">
    <property type="entry name" value="DciA-like"/>
</dbReference>
<sequence>MNDRQRVTRNGVTGSTSGDKPVDSVDKAVTWRPSVTPNGGETTELTTQKGVDVGPAGRSNTEGDYPQLRGSDLARAALAAAKAASGGPDAPVNKRKNVARGAGAVNRRRRRWSGSGADERDPQPLGRLVGRIAMERGWSGRLTTGRLFDRWHLIVGEDVAEHARPVELKDAELTVQADSTAWATQLRLLQKQLLVKIAAGVGKDVVKRLKVLGPTAPSWRYGPRHVRGRGPRDTYG</sequence>
<feature type="region of interest" description="Disordered" evidence="1">
    <location>
        <begin position="84"/>
        <end position="124"/>
    </location>
</feature>
<feature type="region of interest" description="Disordered" evidence="1">
    <location>
        <begin position="1"/>
        <end position="66"/>
    </location>
</feature>
<comment type="caution">
    <text evidence="2">The sequence shown here is derived from an EMBL/GenBank/DDBJ whole genome shotgun (WGS) entry which is preliminary data.</text>
</comment>
<dbReference type="PANTHER" id="PTHR36456">
    <property type="entry name" value="UPF0232 PROTEIN SCO3875"/>
    <property type="match status" value="1"/>
</dbReference>
<evidence type="ECO:0000313" key="2">
    <source>
        <dbReference type="EMBL" id="TDV50828.1"/>
    </source>
</evidence>
<organism evidence="2 3">
    <name type="scientific">Actinophytocola oryzae</name>
    <dbReference type="NCBI Taxonomy" id="502181"/>
    <lineage>
        <taxon>Bacteria</taxon>
        <taxon>Bacillati</taxon>
        <taxon>Actinomycetota</taxon>
        <taxon>Actinomycetes</taxon>
        <taxon>Pseudonocardiales</taxon>
        <taxon>Pseudonocardiaceae</taxon>
    </lineage>
</organism>